<name>A0A674GR69_TAEGU</name>
<keyword evidence="5 7" id="KW-0472">Membrane</keyword>
<evidence type="ECO:0000256" key="6">
    <source>
        <dbReference type="SAM" id="MobiDB-lite"/>
    </source>
</evidence>
<organism evidence="8 9">
    <name type="scientific">Taeniopygia guttata</name>
    <name type="common">Zebra finch</name>
    <name type="synonym">Poephila guttata</name>
    <dbReference type="NCBI Taxonomy" id="59729"/>
    <lineage>
        <taxon>Eukaryota</taxon>
        <taxon>Metazoa</taxon>
        <taxon>Chordata</taxon>
        <taxon>Craniata</taxon>
        <taxon>Vertebrata</taxon>
        <taxon>Euteleostomi</taxon>
        <taxon>Archelosauria</taxon>
        <taxon>Archosauria</taxon>
        <taxon>Dinosauria</taxon>
        <taxon>Saurischia</taxon>
        <taxon>Theropoda</taxon>
        <taxon>Coelurosauria</taxon>
        <taxon>Aves</taxon>
        <taxon>Neognathae</taxon>
        <taxon>Neoaves</taxon>
        <taxon>Telluraves</taxon>
        <taxon>Australaves</taxon>
        <taxon>Passeriformes</taxon>
        <taxon>Passeroidea</taxon>
        <taxon>Estrildidae</taxon>
        <taxon>Estrildinae</taxon>
        <taxon>Taeniopygia</taxon>
    </lineage>
</organism>
<gene>
    <name evidence="8" type="primary">KRTCAP3</name>
</gene>
<evidence type="ECO:0000313" key="9">
    <source>
        <dbReference type="Proteomes" id="UP000007754"/>
    </source>
</evidence>
<accession>A0A674GR69</accession>
<reference evidence="8" key="3">
    <citation type="submission" date="2025-09" db="UniProtKB">
        <authorList>
            <consortium name="Ensembl"/>
        </authorList>
    </citation>
    <scope>IDENTIFICATION</scope>
</reference>
<keyword evidence="3 7" id="KW-0812">Transmembrane</keyword>
<dbReference type="Ensembl" id="ENSTGUT00000019549.1">
    <property type="protein sequence ID" value="ENSTGUP00000024927.1"/>
    <property type="gene ID" value="ENSTGUG00000019838.1"/>
</dbReference>
<evidence type="ECO:0000256" key="2">
    <source>
        <dbReference type="ARBA" id="ARBA00011030"/>
    </source>
</evidence>
<feature type="transmembrane region" description="Helical" evidence="7">
    <location>
        <begin position="62"/>
        <end position="81"/>
    </location>
</feature>
<sequence length="358" mass="37526">MAGGRRGAGALAEPRRLMRSGLGLIVLGHGSLVLGAIVHGSVLRHVAGARRAVTPEYAAANVVSVCSGLLSIAAGIVAILVSHNLSRAVLVSAGLRPSRRWASARPCPAGSRSLGPWPRGLLPPRRWLPVSPVPGSAPPAAPGGWERRARAEALRWAKLQPGRGSRVVSQGGRTRGRVRWAGLGSRGACSPRSPREGASSGAELTGGGRMPKVREPHPRARLNSPGRGKRSCVVREQFCRGTGARPEPFPGLVPVPLVFLPPAALDPAGHLCAELPPVHGVQRGAGAGHRPHGAQPGYAPGPGLQQLRAARRRPCSHCHQRLSLQHHAHLRESAASLHTPTPPITPFLPLLSLSFFSL</sequence>
<comment type="subcellular location">
    <subcellularLocation>
        <location evidence="1">Membrane</location>
        <topology evidence="1">Multi-pass membrane protein</topology>
    </subcellularLocation>
</comment>
<evidence type="ECO:0000256" key="4">
    <source>
        <dbReference type="ARBA" id="ARBA00022989"/>
    </source>
</evidence>
<reference evidence="8 9" key="1">
    <citation type="journal article" date="2010" name="Nature">
        <title>The genome of a songbird.</title>
        <authorList>
            <person name="Warren W.C."/>
            <person name="Clayton D.F."/>
            <person name="Ellegren H."/>
            <person name="Arnold A.P."/>
            <person name="Hillier L.W."/>
            <person name="Kunstner A."/>
            <person name="Searle S."/>
            <person name="White S."/>
            <person name="Vilella A.J."/>
            <person name="Fairley S."/>
            <person name="Heger A."/>
            <person name="Kong L."/>
            <person name="Ponting C.P."/>
            <person name="Jarvis E.D."/>
            <person name="Mello C.V."/>
            <person name="Minx P."/>
            <person name="Lovell P."/>
            <person name="Velho T.A."/>
            <person name="Ferris M."/>
            <person name="Balakrishnan C.N."/>
            <person name="Sinha S."/>
            <person name="Blatti C."/>
            <person name="London S.E."/>
            <person name="Li Y."/>
            <person name="Lin Y.C."/>
            <person name="George J."/>
            <person name="Sweedler J."/>
            <person name="Southey B."/>
            <person name="Gunaratne P."/>
            <person name="Watson M."/>
            <person name="Nam K."/>
            <person name="Backstrom N."/>
            <person name="Smeds L."/>
            <person name="Nabholz B."/>
            <person name="Itoh Y."/>
            <person name="Whitney O."/>
            <person name="Pfenning A.R."/>
            <person name="Howard J."/>
            <person name="Volker M."/>
            <person name="Skinner B.M."/>
            <person name="Griffin D.K."/>
            <person name="Ye L."/>
            <person name="McLaren W.M."/>
            <person name="Flicek P."/>
            <person name="Quesada V."/>
            <person name="Velasco G."/>
            <person name="Lopez-Otin C."/>
            <person name="Puente X.S."/>
            <person name="Olender T."/>
            <person name="Lancet D."/>
            <person name="Smit A.F."/>
            <person name="Hubley R."/>
            <person name="Konkel M.K."/>
            <person name="Walker J.A."/>
            <person name="Batzer M.A."/>
            <person name="Gu W."/>
            <person name="Pollock D.D."/>
            <person name="Chen L."/>
            <person name="Cheng Z."/>
            <person name="Eichler E.E."/>
            <person name="Stapley J."/>
            <person name="Slate J."/>
            <person name="Ekblom R."/>
            <person name="Birkhead T."/>
            <person name="Burke T."/>
            <person name="Burt D."/>
            <person name="Scharff C."/>
            <person name="Adam I."/>
            <person name="Richard H."/>
            <person name="Sultan M."/>
            <person name="Soldatov A."/>
            <person name="Lehrach H."/>
            <person name="Edwards S.V."/>
            <person name="Yang S.P."/>
            <person name="Li X."/>
            <person name="Graves T."/>
            <person name="Fulton L."/>
            <person name="Nelson J."/>
            <person name="Chinwalla A."/>
            <person name="Hou S."/>
            <person name="Mardis E.R."/>
            <person name="Wilson R.K."/>
        </authorList>
    </citation>
    <scope>NUCLEOTIDE SEQUENCE [LARGE SCALE GENOMIC DNA]</scope>
</reference>
<dbReference type="GO" id="GO:0016020">
    <property type="term" value="C:membrane"/>
    <property type="evidence" value="ECO:0007669"/>
    <property type="project" value="UniProtKB-SubCell"/>
</dbReference>
<protein>
    <recommendedName>
        <fullName evidence="10">Keratinocyte associated protein 3</fullName>
    </recommendedName>
</protein>
<comment type="similarity">
    <text evidence="2">Belongs to the TMEM54 family.</text>
</comment>
<evidence type="ECO:0000256" key="1">
    <source>
        <dbReference type="ARBA" id="ARBA00004141"/>
    </source>
</evidence>
<evidence type="ECO:0000256" key="3">
    <source>
        <dbReference type="ARBA" id="ARBA00022692"/>
    </source>
</evidence>
<dbReference type="GeneTree" id="ENSGT00390000004700"/>
<feature type="region of interest" description="Disordered" evidence="6">
    <location>
        <begin position="183"/>
        <end position="228"/>
    </location>
</feature>
<keyword evidence="4 7" id="KW-1133">Transmembrane helix</keyword>
<evidence type="ECO:0008006" key="10">
    <source>
        <dbReference type="Google" id="ProtNLM"/>
    </source>
</evidence>
<dbReference type="AlphaFoldDB" id="A0A674GR69"/>
<evidence type="ECO:0000256" key="5">
    <source>
        <dbReference type="ARBA" id="ARBA00023136"/>
    </source>
</evidence>
<dbReference type="PANTHER" id="PTHR31258:SF1">
    <property type="entry name" value="KERATINOCYTE-ASSOCIATED PROTEIN 3"/>
    <property type="match status" value="1"/>
</dbReference>
<keyword evidence="9" id="KW-1185">Reference proteome</keyword>
<reference evidence="8" key="2">
    <citation type="submission" date="2025-08" db="UniProtKB">
        <authorList>
            <consortium name="Ensembl"/>
        </authorList>
    </citation>
    <scope>IDENTIFICATION</scope>
</reference>
<feature type="transmembrane region" description="Helical" evidence="7">
    <location>
        <begin position="21"/>
        <end position="42"/>
    </location>
</feature>
<evidence type="ECO:0000256" key="7">
    <source>
        <dbReference type="SAM" id="Phobius"/>
    </source>
</evidence>
<dbReference type="Pfam" id="PF12304">
    <property type="entry name" value="BCLP"/>
    <property type="match status" value="1"/>
</dbReference>
<dbReference type="InterPro" id="IPR020977">
    <property type="entry name" value="Beta-casein-like"/>
</dbReference>
<dbReference type="InParanoid" id="A0A674GR69"/>
<evidence type="ECO:0000313" key="8">
    <source>
        <dbReference type="Ensembl" id="ENSTGUP00000024927.1"/>
    </source>
</evidence>
<dbReference type="Proteomes" id="UP000007754">
    <property type="component" value="Chromosome 3"/>
</dbReference>
<proteinExistence type="inferred from homology"/>
<dbReference type="PANTHER" id="PTHR31258">
    <property type="entry name" value="KERATINOCYTE-ASSOCIATED PROTEIN 3"/>
    <property type="match status" value="1"/>
</dbReference>